<keyword evidence="3" id="KW-1185">Reference proteome</keyword>
<dbReference type="EMBL" id="CAUJNA010002979">
    <property type="protein sequence ID" value="CAJ1394824.1"/>
    <property type="molecule type" value="Genomic_DNA"/>
</dbReference>
<protein>
    <submittedName>
        <fullName evidence="2">Uncharacterized protein</fullName>
    </submittedName>
</protein>
<gene>
    <name evidence="2" type="ORF">EVOR1521_LOCUS19399</name>
</gene>
<dbReference type="Proteomes" id="UP001178507">
    <property type="component" value="Unassembled WGS sequence"/>
</dbReference>
<reference evidence="2" key="1">
    <citation type="submission" date="2023-08" db="EMBL/GenBank/DDBJ databases">
        <authorList>
            <person name="Chen Y."/>
            <person name="Shah S."/>
            <person name="Dougan E. K."/>
            <person name="Thang M."/>
            <person name="Chan C."/>
        </authorList>
    </citation>
    <scope>NUCLEOTIDE SEQUENCE</scope>
</reference>
<feature type="region of interest" description="Disordered" evidence="1">
    <location>
        <begin position="1"/>
        <end position="187"/>
    </location>
</feature>
<feature type="compositionally biased region" description="Basic and acidic residues" evidence="1">
    <location>
        <begin position="102"/>
        <end position="111"/>
    </location>
</feature>
<accession>A0AA36IXU6</accession>
<evidence type="ECO:0000313" key="2">
    <source>
        <dbReference type="EMBL" id="CAJ1394824.1"/>
    </source>
</evidence>
<sequence length="291" mass="32382">MDVGEFQEFSEPWHVVQPTGSQPASQPVAEVQEEHAETRMDEEAENEGAEEDSGLYEESAENVEAAEEDSGMYEEQAENVEAAEEDSGLYEESAENVEAAEEEHAAGHPEEQQDSGMYEESAENVEAAEEEHAAEHPEEQQERAETGMDEEQAENKQAMHEEQVPQHAEDVEEPPPEVAASQALQWSQGMCDASPDDCIDNTLQVMLDLSEDPLALPSTPLGHPPDLIQSMPREHLAIFARQDMSDKSLRVCRNLLEAPWMDHGGELVRFEERAREPTGTEFQQTVVRLGA</sequence>
<feature type="compositionally biased region" description="Acidic residues" evidence="1">
    <location>
        <begin position="42"/>
        <end position="101"/>
    </location>
</feature>
<feature type="compositionally biased region" description="Basic and acidic residues" evidence="1">
    <location>
        <begin position="130"/>
        <end position="146"/>
    </location>
</feature>
<dbReference type="AlphaFoldDB" id="A0AA36IXU6"/>
<organism evidence="2 3">
    <name type="scientific">Effrenium voratum</name>
    <dbReference type="NCBI Taxonomy" id="2562239"/>
    <lineage>
        <taxon>Eukaryota</taxon>
        <taxon>Sar</taxon>
        <taxon>Alveolata</taxon>
        <taxon>Dinophyceae</taxon>
        <taxon>Suessiales</taxon>
        <taxon>Symbiodiniaceae</taxon>
        <taxon>Effrenium</taxon>
    </lineage>
</organism>
<comment type="caution">
    <text evidence="2">The sequence shown here is derived from an EMBL/GenBank/DDBJ whole genome shotgun (WGS) entry which is preliminary data.</text>
</comment>
<evidence type="ECO:0000313" key="3">
    <source>
        <dbReference type="Proteomes" id="UP001178507"/>
    </source>
</evidence>
<name>A0AA36IXU6_9DINO</name>
<proteinExistence type="predicted"/>
<evidence type="ECO:0000256" key="1">
    <source>
        <dbReference type="SAM" id="MobiDB-lite"/>
    </source>
</evidence>
<feature type="compositionally biased region" description="Basic and acidic residues" evidence="1">
    <location>
        <begin position="32"/>
        <end position="41"/>
    </location>
</feature>
<feature type="compositionally biased region" description="Acidic residues" evidence="1">
    <location>
        <begin position="120"/>
        <end position="129"/>
    </location>
</feature>
<feature type="compositionally biased region" description="Basic and acidic residues" evidence="1">
    <location>
        <begin position="153"/>
        <end position="169"/>
    </location>
</feature>